<sequence length="171" mass="17960">MFNPRIKRNRQAEVGAAHTSRIGCDACVGDDRSAWSLHGRQVVTLCVCTGRDVIPTYHAAFGTVACLVDPTAVSSHKAGESTGIATADDGVGWWKQSSGSAPVTSADGNASPACWSGAMIGVHLTVQISPRFRSAPSDPSRAPYLVTFPPAHASQPETGPRPSRSARHRSP</sequence>
<name>A0A426ZB71_ENSVE</name>
<dbReference type="EMBL" id="AMZH03007481">
    <property type="protein sequence ID" value="RRT61231.1"/>
    <property type="molecule type" value="Genomic_DNA"/>
</dbReference>
<dbReference type="AlphaFoldDB" id="A0A426ZB71"/>
<accession>A0A426ZB71</accession>
<evidence type="ECO:0000256" key="1">
    <source>
        <dbReference type="SAM" id="MobiDB-lite"/>
    </source>
</evidence>
<proteinExistence type="predicted"/>
<dbReference type="Proteomes" id="UP000287651">
    <property type="component" value="Unassembled WGS sequence"/>
</dbReference>
<reference evidence="2 3" key="1">
    <citation type="journal article" date="2014" name="Agronomy (Basel)">
        <title>A Draft Genome Sequence for Ensete ventricosum, the Drought-Tolerant Tree Against Hunger.</title>
        <authorList>
            <person name="Harrison J."/>
            <person name="Moore K.A."/>
            <person name="Paszkiewicz K."/>
            <person name="Jones T."/>
            <person name="Grant M."/>
            <person name="Ambacheew D."/>
            <person name="Muzemil S."/>
            <person name="Studholme D.J."/>
        </authorList>
    </citation>
    <scope>NUCLEOTIDE SEQUENCE [LARGE SCALE GENOMIC DNA]</scope>
</reference>
<protein>
    <submittedName>
        <fullName evidence="2">Uncharacterized protein</fullName>
    </submittedName>
</protein>
<organism evidence="2 3">
    <name type="scientific">Ensete ventricosum</name>
    <name type="common">Abyssinian banana</name>
    <name type="synonym">Musa ensete</name>
    <dbReference type="NCBI Taxonomy" id="4639"/>
    <lineage>
        <taxon>Eukaryota</taxon>
        <taxon>Viridiplantae</taxon>
        <taxon>Streptophyta</taxon>
        <taxon>Embryophyta</taxon>
        <taxon>Tracheophyta</taxon>
        <taxon>Spermatophyta</taxon>
        <taxon>Magnoliopsida</taxon>
        <taxon>Liliopsida</taxon>
        <taxon>Zingiberales</taxon>
        <taxon>Musaceae</taxon>
        <taxon>Ensete</taxon>
    </lineage>
</organism>
<feature type="region of interest" description="Disordered" evidence="1">
    <location>
        <begin position="132"/>
        <end position="171"/>
    </location>
</feature>
<gene>
    <name evidence="2" type="ORF">B296_00044385</name>
</gene>
<evidence type="ECO:0000313" key="3">
    <source>
        <dbReference type="Proteomes" id="UP000287651"/>
    </source>
</evidence>
<evidence type="ECO:0000313" key="2">
    <source>
        <dbReference type="EMBL" id="RRT61231.1"/>
    </source>
</evidence>
<comment type="caution">
    <text evidence="2">The sequence shown here is derived from an EMBL/GenBank/DDBJ whole genome shotgun (WGS) entry which is preliminary data.</text>
</comment>